<name>A0A0R0GI58_SOYBN</name>
<organism evidence="2">
    <name type="scientific">Glycine max</name>
    <name type="common">Soybean</name>
    <name type="synonym">Glycine hispida</name>
    <dbReference type="NCBI Taxonomy" id="3847"/>
    <lineage>
        <taxon>Eukaryota</taxon>
        <taxon>Viridiplantae</taxon>
        <taxon>Streptophyta</taxon>
        <taxon>Embryophyta</taxon>
        <taxon>Tracheophyta</taxon>
        <taxon>Spermatophyta</taxon>
        <taxon>Magnoliopsida</taxon>
        <taxon>eudicotyledons</taxon>
        <taxon>Gunneridae</taxon>
        <taxon>Pentapetalae</taxon>
        <taxon>rosids</taxon>
        <taxon>fabids</taxon>
        <taxon>Fabales</taxon>
        <taxon>Fabaceae</taxon>
        <taxon>Papilionoideae</taxon>
        <taxon>50 kb inversion clade</taxon>
        <taxon>NPAAA clade</taxon>
        <taxon>indigoferoid/millettioid clade</taxon>
        <taxon>Phaseoleae</taxon>
        <taxon>Glycine</taxon>
        <taxon>Glycine subgen. Soja</taxon>
    </lineage>
</organism>
<evidence type="ECO:0000313" key="3">
    <source>
        <dbReference type="EnsemblPlants" id="KRH18122"/>
    </source>
</evidence>
<evidence type="ECO:0000256" key="1">
    <source>
        <dbReference type="SAM" id="Phobius"/>
    </source>
</evidence>
<gene>
    <name evidence="2" type="ORF">GLYMA_13G039500</name>
</gene>
<dbReference type="AlphaFoldDB" id="A0A0R0GI58"/>
<feature type="transmembrane region" description="Helical" evidence="1">
    <location>
        <begin position="95"/>
        <end position="116"/>
    </location>
</feature>
<dbReference type="InParanoid" id="A0A0R0GI58"/>
<dbReference type="Gramene" id="KRH18122">
    <property type="protein sequence ID" value="KRH18122"/>
    <property type="gene ID" value="GLYMA_13G039500"/>
</dbReference>
<sequence length="164" mass="19675">MYFHVGISCVRFMALFIQKGLIFVSMRSLFSAIYGFFHPERFDLSVAVSVFDYFVFWFFYFFCTTKKVQPLWVFCVLLTFPSMFVYFWFVFFTFLYLAFCVFVPFRFLGFLPLRSLCFSIFISITKGVTFLFIFVSFVFLTIFLLRRYVFSCGYLLRLIIFGCS</sequence>
<evidence type="ECO:0000313" key="4">
    <source>
        <dbReference type="Proteomes" id="UP000008827"/>
    </source>
</evidence>
<dbReference type="EMBL" id="CM000846">
    <property type="protein sequence ID" value="KRH18122.1"/>
    <property type="molecule type" value="Genomic_DNA"/>
</dbReference>
<keyword evidence="1" id="KW-0472">Membrane</keyword>
<protein>
    <submittedName>
        <fullName evidence="2 3">Uncharacterized protein</fullName>
    </submittedName>
</protein>
<feature type="transmembrane region" description="Helical" evidence="1">
    <location>
        <begin position="128"/>
        <end position="149"/>
    </location>
</feature>
<dbReference type="EnsemblPlants" id="KRH18122">
    <property type="protein sequence ID" value="KRH18122"/>
    <property type="gene ID" value="GLYMA_13G039500"/>
</dbReference>
<keyword evidence="1" id="KW-1133">Transmembrane helix</keyword>
<evidence type="ECO:0000313" key="2">
    <source>
        <dbReference type="EMBL" id="KRH18122.1"/>
    </source>
</evidence>
<reference evidence="3" key="2">
    <citation type="submission" date="2018-02" db="UniProtKB">
        <authorList>
            <consortium name="EnsemblPlants"/>
        </authorList>
    </citation>
    <scope>IDENTIFICATION</scope>
    <source>
        <strain evidence="3">Williams 82</strain>
    </source>
</reference>
<keyword evidence="1" id="KW-0812">Transmembrane</keyword>
<keyword evidence="4" id="KW-1185">Reference proteome</keyword>
<reference evidence="2" key="3">
    <citation type="submission" date="2018-07" db="EMBL/GenBank/DDBJ databases">
        <title>WGS assembly of Glycine max.</title>
        <authorList>
            <person name="Schmutz J."/>
            <person name="Cannon S."/>
            <person name="Schlueter J."/>
            <person name="Ma J."/>
            <person name="Mitros T."/>
            <person name="Nelson W."/>
            <person name="Hyten D."/>
            <person name="Song Q."/>
            <person name="Thelen J."/>
            <person name="Cheng J."/>
            <person name="Xu D."/>
            <person name="Hellsten U."/>
            <person name="May G."/>
            <person name="Yu Y."/>
            <person name="Sakurai T."/>
            <person name="Umezawa T."/>
            <person name="Bhattacharyya M."/>
            <person name="Sandhu D."/>
            <person name="Valliyodan B."/>
            <person name="Lindquist E."/>
            <person name="Peto M."/>
            <person name="Grant D."/>
            <person name="Shu S."/>
            <person name="Goodstein D."/>
            <person name="Barry K."/>
            <person name="Futrell-Griggs M."/>
            <person name="Abernathy B."/>
            <person name="Du J."/>
            <person name="Tian Z."/>
            <person name="Zhu L."/>
            <person name="Gill N."/>
            <person name="Joshi T."/>
            <person name="Libault M."/>
            <person name="Sethuraman A."/>
            <person name="Zhang X."/>
            <person name="Shinozaki K."/>
            <person name="Nguyen H."/>
            <person name="Wing R."/>
            <person name="Cregan P."/>
            <person name="Specht J."/>
            <person name="Grimwood J."/>
            <person name="Rokhsar D."/>
            <person name="Stacey G."/>
            <person name="Shoemaker R."/>
            <person name="Jackson S."/>
        </authorList>
    </citation>
    <scope>NUCLEOTIDE SEQUENCE</scope>
    <source>
        <tissue evidence="2">Callus</tissue>
    </source>
</reference>
<feature type="transmembrane region" description="Helical" evidence="1">
    <location>
        <begin position="70"/>
        <end position="89"/>
    </location>
</feature>
<dbReference type="Proteomes" id="UP000008827">
    <property type="component" value="Chromosome 13"/>
</dbReference>
<proteinExistence type="predicted"/>
<feature type="transmembrane region" description="Helical" evidence="1">
    <location>
        <begin position="42"/>
        <end position="63"/>
    </location>
</feature>
<feature type="transmembrane region" description="Helical" evidence="1">
    <location>
        <begin position="12"/>
        <end position="36"/>
    </location>
</feature>
<dbReference type="OMA" id="ANIKENR"/>
<reference evidence="2 3" key="1">
    <citation type="journal article" date="2010" name="Nature">
        <title>Genome sequence of the palaeopolyploid soybean.</title>
        <authorList>
            <person name="Schmutz J."/>
            <person name="Cannon S.B."/>
            <person name="Schlueter J."/>
            <person name="Ma J."/>
            <person name="Mitros T."/>
            <person name="Nelson W."/>
            <person name="Hyten D.L."/>
            <person name="Song Q."/>
            <person name="Thelen J.J."/>
            <person name="Cheng J."/>
            <person name="Xu D."/>
            <person name="Hellsten U."/>
            <person name="May G.D."/>
            <person name="Yu Y."/>
            <person name="Sakurai T."/>
            <person name="Umezawa T."/>
            <person name="Bhattacharyya M.K."/>
            <person name="Sandhu D."/>
            <person name="Valliyodan B."/>
            <person name="Lindquist E."/>
            <person name="Peto M."/>
            <person name="Grant D."/>
            <person name="Shu S."/>
            <person name="Goodstein D."/>
            <person name="Barry K."/>
            <person name="Futrell-Griggs M."/>
            <person name="Abernathy B."/>
            <person name="Du J."/>
            <person name="Tian Z."/>
            <person name="Zhu L."/>
            <person name="Gill N."/>
            <person name="Joshi T."/>
            <person name="Libault M."/>
            <person name="Sethuraman A."/>
            <person name="Zhang X.-C."/>
            <person name="Shinozaki K."/>
            <person name="Nguyen H.T."/>
            <person name="Wing R.A."/>
            <person name="Cregan P."/>
            <person name="Specht J."/>
            <person name="Grimwood J."/>
            <person name="Rokhsar D."/>
            <person name="Stacey G."/>
            <person name="Shoemaker R.C."/>
            <person name="Jackson S.A."/>
        </authorList>
    </citation>
    <scope>NUCLEOTIDE SEQUENCE [LARGE SCALE GENOMIC DNA]</scope>
    <source>
        <strain evidence="3">cv. Williams 82</strain>
        <tissue evidence="2">Callus</tissue>
    </source>
</reference>
<accession>A0A0R0GI58</accession>